<dbReference type="InterPro" id="IPR019619">
    <property type="entry name" value="DUF2490"/>
</dbReference>
<organism evidence="1 2">
    <name type="scientific">Legionella pneumophila</name>
    <dbReference type="NCBI Taxonomy" id="446"/>
    <lineage>
        <taxon>Bacteria</taxon>
        <taxon>Pseudomonadati</taxon>
        <taxon>Pseudomonadota</taxon>
        <taxon>Gammaproteobacteria</taxon>
        <taxon>Legionellales</taxon>
        <taxon>Legionellaceae</taxon>
        <taxon>Legionella</taxon>
    </lineage>
</organism>
<dbReference type="EMBL" id="PQWY01000001">
    <property type="protein sequence ID" value="PPK34009.1"/>
    <property type="molecule type" value="Genomic_DNA"/>
</dbReference>
<protein>
    <submittedName>
        <fullName evidence="1">DUF2490 domain-containing protein</fullName>
    </submittedName>
</protein>
<dbReference type="OrthoDB" id="5381041at2"/>
<dbReference type="Proteomes" id="UP000239239">
    <property type="component" value="Unassembled WGS sequence"/>
</dbReference>
<comment type="caution">
    <text evidence="1">The sequence shown here is derived from an EMBL/GenBank/DDBJ whole genome shotgun (WGS) entry which is preliminary data.</text>
</comment>
<proteinExistence type="predicted"/>
<evidence type="ECO:0000313" key="1">
    <source>
        <dbReference type="EMBL" id="PPK34009.1"/>
    </source>
</evidence>
<sequence length="240" mass="28686">MNYQHSFSLKKKFLFAFSILFIVQMFTYAPVRASTRDTQLWTLMNAVGPINKQHRKIRYWLEIQERIGENISQLSQQLLRPGLGYELWPTTTIWLGYDRIYTAQPFANPPVNENRIWQQLLWSKEYTRFRLTARSRLEERFIERAIHTAWRYRQLLKTSIFIPKHPKYAAVISDEAFFHLNDFNLQRNQGFDQNRLFLGLGYRTSKNSTIEIGYLNQMIKRVNSPDYRGDYLSMALLLTE</sequence>
<dbReference type="Pfam" id="PF10677">
    <property type="entry name" value="DUF2490"/>
    <property type="match status" value="1"/>
</dbReference>
<gene>
    <name evidence="1" type="ORF">C3928_00540</name>
</gene>
<dbReference type="AlphaFoldDB" id="A0A2S6F979"/>
<name>A0A2S6F979_LEGPN</name>
<reference evidence="1 2" key="1">
    <citation type="submission" date="2018-02" db="EMBL/GenBank/DDBJ databases">
        <title>Draft genome sequences of four Legionella pneumophila clinical strains isolated in Ontario.</title>
        <authorList>
            <person name="Fortuna A."/>
            <person name="Ramnarine R."/>
            <person name="Li A."/>
            <person name="Frantz C."/>
            <person name="Mallo G."/>
        </authorList>
    </citation>
    <scope>NUCLEOTIDE SEQUENCE [LARGE SCALE GENOMIC DNA]</scope>
    <source>
        <strain evidence="1 2">LG61</strain>
    </source>
</reference>
<dbReference type="RefSeq" id="WP_027228324.1">
    <property type="nucleotide sequence ID" value="NZ_CP017601.1"/>
</dbReference>
<accession>A0A2S6F979</accession>
<evidence type="ECO:0000313" key="2">
    <source>
        <dbReference type="Proteomes" id="UP000239239"/>
    </source>
</evidence>